<dbReference type="Gene3D" id="1.10.1410.10">
    <property type="match status" value="1"/>
</dbReference>
<dbReference type="SUPFAM" id="SSF81631">
    <property type="entry name" value="PAP/OAS1 substrate-binding domain"/>
    <property type="match status" value="1"/>
</dbReference>
<dbReference type="InterPro" id="IPR043519">
    <property type="entry name" value="NT_sf"/>
</dbReference>
<feature type="compositionally biased region" description="Polar residues" evidence="5">
    <location>
        <begin position="93"/>
        <end position="133"/>
    </location>
</feature>
<feature type="region of interest" description="Disordered" evidence="5">
    <location>
        <begin position="386"/>
        <end position="412"/>
    </location>
</feature>
<dbReference type="GO" id="GO:0010605">
    <property type="term" value="P:negative regulation of macromolecule metabolic process"/>
    <property type="evidence" value="ECO:0007669"/>
    <property type="project" value="UniProtKB-ARBA"/>
</dbReference>
<feature type="compositionally biased region" description="Acidic residues" evidence="5">
    <location>
        <begin position="320"/>
        <end position="332"/>
    </location>
</feature>
<feature type="compositionally biased region" description="Basic and acidic residues" evidence="5">
    <location>
        <begin position="148"/>
        <end position="169"/>
    </location>
</feature>
<evidence type="ECO:0000256" key="4">
    <source>
        <dbReference type="ARBA" id="ARBA00022842"/>
    </source>
</evidence>
<dbReference type="InterPro" id="IPR054708">
    <property type="entry name" value="MTPAP-like_central"/>
</dbReference>
<gene>
    <name evidence="8" type="ORF">QTJ16_004438</name>
</gene>
<name>A0AAD9WEE9_9HELO</name>
<dbReference type="GO" id="GO:0031123">
    <property type="term" value="P:RNA 3'-end processing"/>
    <property type="evidence" value="ECO:0007669"/>
    <property type="project" value="TreeGrafter"/>
</dbReference>
<dbReference type="GO" id="GO:1990817">
    <property type="term" value="F:poly(A) RNA polymerase activity"/>
    <property type="evidence" value="ECO:0007669"/>
    <property type="project" value="UniProtKB-EC"/>
</dbReference>
<feature type="domain" description="PAP-associated" evidence="6">
    <location>
        <begin position="710"/>
        <end position="767"/>
    </location>
</feature>
<dbReference type="EC" id="2.7.7.19" evidence="2"/>
<evidence type="ECO:0000256" key="1">
    <source>
        <dbReference type="ARBA" id="ARBA00008593"/>
    </source>
</evidence>
<organism evidence="8 9">
    <name type="scientific">Diplocarpon rosae</name>
    <dbReference type="NCBI Taxonomy" id="946125"/>
    <lineage>
        <taxon>Eukaryota</taxon>
        <taxon>Fungi</taxon>
        <taxon>Dikarya</taxon>
        <taxon>Ascomycota</taxon>
        <taxon>Pezizomycotina</taxon>
        <taxon>Leotiomycetes</taxon>
        <taxon>Helotiales</taxon>
        <taxon>Drepanopezizaceae</taxon>
        <taxon>Diplocarpon</taxon>
    </lineage>
</organism>
<feature type="compositionally biased region" description="Acidic residues" evidence="5">
    <location>
        <begin position="226"/>
        <end position="244"/>
    </location>
</feature>
<dbReference type="PANTHER" id="PTHR23092:SF15">
    <property type="entry name" value="INACTIVE NON-CANONICAL POLY(A) RNA POLYMERASE PROTEIN TRF4-2-RELATED"/>
    <property type="match status" value="1"/>
</dbReference>
<feature type="compositionally biased region" description="Basic and acidic residues" evidence="5">
    <location>
        <begin position="281"/>
        <end position="292"/>
    </location>
</feature>
<dbReference type="Pfam" id="PF03828">
    <property type="entry name" value="PAP_assoc"/>
    <property type="match status" value="1"/>
</dbReference>
<keyword evidence="3" id="KW-0479">Metal-binding</keyword>
<evidence type="ECO:0000256" key="5">
    <source>
        <dbReference type="SAM" id="MobiDB-lite"/>
    </source>
</evidence>
<comment type="similarity">
    <text evidence="1">Belongs to the DNA polymerase type-B-like family.</text>
</comment>
<comment type="caution">
    <text evidence="8">The sequence shown here is derived from an EMBL/GenBank/DDBJ whole genome shotgun (WGS) entry which is preliminary data.</text>
</comment>
<keyword evidence="4" id="KW-0460">Magnesium</keyword>
<dbReference type="AlphaFoldDB" id="A0AAD9WEE9"/>
<feature type="compositionally biased region" description="Pro residues" evidence="5">
    <location>
        <begin position="17"/>
        <end position="27"/>
    </location>
</feature>
<dbReference type="CDD" id="cd05402">
    <property type="entry name" value="NT_PAP_TUTase"/>
    <property type="match status" value="1"/>
</dbReference>
<keyword evidence="9" id="KW-1185">Reference proteome</keyword>
<dbReference type="InterPro" id="IPR045862">
    <property type="entry name" value="Trf4-like"/>
</dbReference>
<feature type="region of interest" description="Disordered" evidence="5">
    <location>
        <begin position="226"/>
        <end position="368"/>
    </location>
</feature>
<dbReference type="Gene3D" id="3.30.460.10">
    <property type="entry name" value="Beta Polymerase, domain 2"/>
    <property type="match status" value="1"/>
</dbReference>
<evidence type="ECO:0000256" key="3">
    <source>
        <dbReference type="ARBA" id="ARBA00022723"/>
    </source>
</evidence>
<dbReference type="GO" id="GO:0031499">
    <property type="term" value="C:TRAMP complex"/>
    <property type="evidence" value="ECO:0007669"/>
    <property type="project" value="TreeGrafter"/>
</dbReference>
<feature type="domain" description="Poly(A) RNA polymerase mitochondrial-like central palm" evidence="7">
    <location>
        <begin position="508"/>
        <end position="647"/>
    </location>
</feature>
<evidence type="ECO:0000256" key="2">
    <source>
        <dbReference type="ARBA" id="ARBA00012388"/>
    </source>
</evidence>
<dbReference type="SUPFAM" id="SSF81301">
    <property type="entry name" value="Nucleotidyltransferase"/>
    <property type="match status" value="1"/>
</dbReference>
<dbReference type="GO" id="GO:0046872">
    <property type="term" value="F:metal ion binding"/>
    <property type="evidence" value="ECO:0007669"/>
    <property type="project" value="UniProtKB-KW"/>
</dbReference>
<reference evidence="8" key="1">
    <citation type="submission" date="2023-06" db="EMBL/GenBank/DDBJ databases">
        <title>Draft genome of Marssonina rosae.</title>
        <authorList>
            <person name="Cheng Q."/>
        </authorList>
    </citation>
    <scope>NUCLEOTIDE SEQUENCE</scope>
    <source>
        <strain evidence="8">R4</strain>
    </source>
</reference>
<evidence type="ECO:0000259" key="6">
    <source>
        <dbReference type="Pfam" id="PF03828"/>
    </source>
</evidence>
<dbReference type="InterPro" id="IPR002058">
    <property type="entry name" value="PAP_assoc"/>
</dbReference>
<accession>A0AAD9WEE9</accession>
<dbReference type="Proteomes" id="UP001285354">
    <property type="component" value="Unassembled WGS sequence"/>
</dbReference>
<feature type="region of interest" description="Disordered" evidence="5">
    <location>
        <begin position="456"/>
        <end position="479"/>
    </location>
</feature>
<dbReference type="EMBL" id="JAUBYV010000006">
    <property type="protein sequence ID" value="KAK2626176.1"/>
    <property type="molecule type" value="Genomic_DNA"/>
</dbReference>
<feature type="region of interest" description="Disordered" evidence="5">
    <location>
        <begin position="1"/>
        <end position="195"/>
    </location>
</feature>
<evidence type="ECO:0000259" key="7">
    <source>
        <dbReference type="Pfam" id="PF22600"/>
    </source>
</evidence>
<proteinExistence type="inferred from homology"/>
<feature type="compositionally biased region" description="Polar residues" evidence="5">
    <location>
        <begin position="396"/>
        <end position="412"/>
    </location>
</feature>
<evidence type="ECO:0000313" key="8">
    <source>
        <dbReference type="EMBL" id="KAK2626176.1"/>
    </source>
</evidence>
<feature type="compositionally biased region" description="Polar residues" evidence="5">
    <location>
        <begin position="34"/>
        <end position="44"/>
    </location>
</feature>
<dbReference type="PANTHER" id="PTHR23092">
    <property type="entry name" value="POLY(A) RNA POLYMERASE"/>
    <property type="match status" value="1"/>
</dbReference>
<dbReference type="Pfam" id="PF22600">
    <property type="entry name" value="MTPAP-like_central"/>
    <property type="match status" value="1"/>
</dbReference>
<protein>
    <recommendedName>
        <fullName evidence="2">polynucleotide adenylyltransferase</fullName>
        <ecNumber evidence="2">2.7.7.19</ecNumber>
    </recommendedName>
</protein>
<evidence type="ECO:0000313" key="9">
    <source>
        <dbReference type="Proteomes" id="UP001285354"/>
    </source>
</evidence>
<dbReference type="GO" id="GO:0005730">
    <property type="term" value="C:nucleolus"/>
    <property type="evidence" value="ECO:0007669"/>
    <property type="project" value="TreeGrafter"/>
</dbReference>
<dbReference type="GO" id="GO:0043634">
    <property type="term" value="P:polyadenylation-dependent ncRNA catabolic process"/>
    <property type="evidence" value="ECO:0007669"/>
    <property type="project" value="TreeGrafter"/>
</dbReference>
<feature type="compositionally biased region" description="Basic and acidic residues" evidence="5">
    <location>
        <begin position="47"/>
        <end position="56"/>
    </location>
</feature>
<sequence>MTRPKKAAQRNNMSRQPPLPPGLPPKPAGLISARPTSYKDSFNGDSYRPRAGDNHHSNPPWAHKQDVYQFGAGGGGGAANSYRPHYDRPRSPPRSNNYAPDTSRNGFSYRPSYNQSERNYRDNQSYTPSQRNSFDFRFDAPPGLDFNAAEHHRVPPRQREYTHNNDIRRPPRNARGAPRGGYRGRAGPRLAAERDFLKTKREPTPELMTGMDEDTENGAKYIAVDDVSDSEEAEMDMSDDENDEAQQPKKRQARIDGKPADGDSIPRWSNPDPYTALPPPDESRGKKKDVVKLIRKARVTSSSEHVTKSAITDDFISFDFGDEEEPQDDDEPHNEPRDFGVRGAPLGPRELSGSANQVSISKPAASPEQIGRSYLEQQVASKAPFSDVTLPRGPAAQNQHSLPARPTTGNNRDMSFQIKAKTSTVNKSNVIDLTSDPALGTRKRNFEDELKVPQGIKAPPTVHDKNQGRPGKPSNGSILSAWVRNSHSPASPWIGIDHSDSASMGVWLHKEIMDFYEYVKPRDFEQVIRLRMVEDLRKKFKAEFHREDDVHPFGSFPAGLYLPTSDMDLVCISSDFRDRGRKYFGQSNKDLHGFKKFLIHEGLPLDKQVEVISGAKVPLVKYTDKLTGLKVDISFENTTGIVANTTFQKWKKEYPAMPILVTFIKHFLAMRGLNEPVNGGIGGFSVTCLVVSLLQNMPQVQSRTMIPEHHLGDILMEFLDLYGNQFNTTTTAISLNPPGYIPKQRANIPYRGIKSKLMIIDPNRQDNDISGGASNTRTILKSFSDAYNLLQHRMGELQRSENRTNQSILECVIGGNYRSFELQRAHLAHVHEKIYSQ</sequence>
<dbReference type="GO" id="GO:0003729">
    <property type="term" value="F:mRNA binding"/>
    <property type="evidence" value="ECO:0007669"/>
    <property type="project" value="TreeGrafter"/>
</dbReference>